<keyword evidence="14" id="KW-0333">Golgi apparatus</keyword>
<keyword evidence="16" id="KW-0865">Zymogen</keyword>
<dbReference type="GO" id="GO:0006508">
    <property type="term" value="P:proteolysis"/>
    <property type="evidence" value="ECO:0007669"/>
    <property type="project" value="UniProtKB-KW"/>
</dbReference>
<keyword evidence="6" id="KW-0964">Secreted</keyword>
<reference evidence="22" key="1">
    <citation type="submission" date="2018-05" db="EMBL/GenBank/DDBJ databases">
        <authorList>
            <person name="Lanie J.A."/>
            <person name="Ng W.-L."/>
            <person name="Kazmierczak K.M."/>
            <person name="Andrzejewski T.M."/>
            <person name="Davidsen T.M."/>
            <person name="Wayne K.J."/>
            <person name="Tettelin H."/>
            <person name="Glass J.I."/>
            <person name="Rusch D."/>
            <person name="Podicherti R."/>
            <person name="Tsui H.-C.T."/>
            <person name="Winkler M.E."/>
        </authorList>
    </citation>
    <scope>NUCLEOTIDE SEQUENCE</scope>
</reference>
<keyword evidence="15" id="KW-0482">Metalloprotease</keyword>
<sequence>MGARLTNSNDMRRAQTWAVKEMNRIGLTNIEIEPFMDYGVSWDNEYFSLHLLEPDYQVMLGYPIAHTPGINGRRKMAVVIADIKTKSDMEKYKGKLRRKAVLSTPPPTIDITRYRKGVERWTDEELREIADTPTPPRSPRPPRDPDLITAVERNAFFKKEGVAVILESRSGWLAAVRGFARPGAKIDKWSRKETKIHLPIVAVTPEHYNRMYRILERGLPVKIEIEISTKIGKTVAKASNVLGEIPGSDLKDELVMLGAHFDTWHASPNASDNTSGVAVMLEAMRILNAVDAKPRRTIRIALWSGEEQGLHGSREYVYKHFGNPDDPEVGIKPGYEKLSAYFNQDYGPGQYRGIYLQGNEGVRQAFTSWMKPFKDLGMTTVSLRGVGSTDHVFFDRVGLPAFQFLQDRVGGT</sequence>
<dbReference type="GO" id="GO:0070573">
    <property type="term" value="F:metallodipeptidase activity"/>
    <property type="evidence" value="ECO:0007669"/>
    <property type="project" value="InterPro"/>
</dbReference>
<dbReference type="GO" id="GO:0046872">
    <property type="term" value="F:metal ion binding"/>
    <property type="evidence" value="ECO:0007669"/>
    <property type="project" value="UniProtKB-KW"/>
</dbReference>
<evidence type="ECO:0000256" key="2">
    <source>
        <dbReference type="ARBA" id="ARBA00004371"/>
    </source>
</evidence>
<evidence type="ECO:0000256" key="18">
    <source>
        <dbReference type="ARBA" id="ARBA00023228"/>
    </source>
</evidence>
<evidence type="ECO:0000256" key="13">
    <source>
        <dbReference type="ARBA" id="ARBA00022833"/>
    </source>
</evidence>
<dbReference type="GO" id="GO:0004180">
    <property type="term" value="F:carboxypeptidase activity"/>
    <property type="evidence" value="ECO:0007669"/>
    <property type="project" value="UniProtKB-KW"/>
</dbReference>
<keyword evidence="18" id="KW-0458">Lysosome</keyword>
<dbReference type="GO" id="GO:0005764">
    <property type="term" value="C:lysosome"/>
    <property type="evidence" value="ECO:0007669"/>
    <property type="project" value="UniProtKB-SubCell"/>
</dbReference>
<evidence type="ECO:0000256" key="20">
    <source>
        <dbReference type="ARBA" id="ARBA00033328"/>
    </source>
</evidence>
<dbReference type="GO" id="GO:0005576">
    <property type="term" value="C:extracellular region"/>
    <property type="evidence" value="ECO:0007669"/>
    <property type="project" value="UniProtKB-SubCell"/>
</dbReference>
<evidence type="ECO:0000256" key="14">
    <source>
        <dbReference type="ARBA" id="ARBA00023034"/>
    </source>
</evidence>
<feature type="domain" description="Peptidase M28" evidence="21">
    <location>
        <begin position="240"/>
        <end position="404"/>
    </location>
</feature>
<feature type="non-terminal residue" evidence="22">
    <location>
        <position position="412"/>
    </location>
</feature>
<evidence type="ECO:0000256" key="6">
    <source>
        <dbReference type="ARBA" id="ARBA00022525"/>
    </source>
</evidence>
<evidence type="ECO:0000259" key="21">
    <source>
        <dbReference type="Pfam" id="PF04389"/>
    </source>
</evidence>
<evidence type="ECO:0000256" key="10">
    <source>
        <dbReference type="ARBA" id="ARBA00022729"/>
    </source>
</evidence>
<dbReference type="SUPFAM" id="SSF53187">
    <property type="entry name" value="Zn-dependent exopeptidases"/>
    <property type="match status" value="1"/>
</dbReference>
<evidence type="ECO:0000256" key="15">
    <source>
        <dbReference type="ARBA" id="ARBA00023049"/>
    </source>
</evidence>
<evidence type="ECO:0000256" key="9">
    <source>
        <dbReference type="ARBA" id="ARBA00022723"/>
    </source>
</evidence>
<evidence type="ECO:0000256" key="1">
    <source>
        <dbReference type="ARBA" id="ARBA00004240"/>
    </source>
</evidence>
<keyword evidence="7" id="KW-0121">Carboxypeptidase</keyword>
<comment type="subcellular location">
    <subcellularLocation>
        <location evidence="1">Endoplasmic reticulum</location>
    </subcellularLocation>
    <subcellularLocation>
        <location evidence="3">Golgi apparatus</location>
    </subcellularLocation>
    <subcellularLocation>
        <location evidence="2">Lysosome</location>
    </subcellularLocation>
    <subcellularLocation>
        <location evidence="4">Secreted</location>
    </subcellularLocation>
</comment>
<dbReference type="Pfam" id="PF04389">
    <property type="entry name" value="Peptidase_M28"/>
    <property type="match status" value="1"/>
</dbReference>
<dbReference type="AlphaFoldDB" id="A0A382KUZ7"/>
<evidence type="ECO:0000256" key="16">
    <source>
        <dbReference type="ARBA" id="ARBA00023145"/>
    </source>
</evidence>
<evidence type="ECO:0000256" key="5">
    <source>
        <dbReference type="ARBA" id="ARBA00014116"/>
    </source>
</evidence>
<gene>
    <name evidence="22" type="ORF">METZ01_LOCUS281144</name>
</gene>
<keyword evidence="17" id="KW-0325">Glycoprotein</keyword>
<evidence type="ECO:0000256" key="19">
    <source>
        <dbReference type="ARBA" id="ARBA00025833"/>
    </source>
</evidence>
<dbReference type="Gene3D" id="3.40.630.10">
    <property type="entry name" value="Zn peptidases"/>
    <property type="match status" value="1"/>
</dbReference>
<evidence type="ECO:0000256" key="11">
    <source>
        <dbReference type="ARBA" id="ARBA00022801"/>
    </source>
</evidence>
<keyword evidence="12" id="KW-0256">Endoplasmic reticulum</keyword>
<evidence type="ECO:0000256" key="4">
    <source>
        <dbReference type="ARBA" id="ARBA00004613"/>
    </source>
</evidence>
<evidence type="ECO:0000313" key="22">
    <source>
        <dbReference type="EMBL" id="SVC28290.1"/>
    </source>
</evidence>
<dbReference type="EMBL" id="UINC01083004">
    <property type="protein sequence ID" value="SVC28290.1"/>
    <property type="molecule type" value="Genomic_DNA"/>
</dbReference>
<keyword evidence="13" id="KW-0862">Zinc</keyword>
<keyword evidence="8" id="KW-0645">Protease</keyword>
<dbReference type="GO" id="GO:0005783">
    <property type="term" value="C:endoplasmic reticulum"/>
    <property type="evidence" value="ECO:0007669"/>
    <property type="project" value="UniProtKB-SubCell"/>
</dbReference>
<proteinExistence type="predicted"/>
<dbReference type="PANTHER" id="PTHR12053:SF3">
    <property type="entry name" value="CARBOXYPEPTIDASE Q"/>
    <property type="match status" value="1"/>
</dbReference>
<comment type="subunit">
    <text evidence="19">Homodimer. The monomeric form is inactive while the homodimer is active.</text>
</comment>
<dbReference type="PANTHER" id="PTHR12053">
    <property type="entry name" value="PROTEASE FAMILY M28 PLASMA GLUTAMATE CARBOXYPEPTIDASE-RELATED"/>
    <property type="match status" value="1"/>
</dbReference>
<dbReference type="Gene3D" id="3.50.30.30">
    <property type="match status" value="1"/>
</dbReference>
<keyword evidence="11" id="KW-0378">Hydrolase</keyword>
<evidence type="ECO:0000256" key="3">
    <source>
        <dbReference type="ARBA" id="ARBA00004555"/>
    </source>
</evidence>
<evidence type="ECO:0000256" key="12">
    <source>
        <dbReference type="ARBA" id="ARBA00022824"/>
    </source>
</evidence>
<keyword evidence="9" id="KW-0479">Metal-binding</keyword>
<organism evidence="22">
    <name type="scientific">marine metagenome</name>
    <dbReference type="NCBI Taxonomy" id="408172"/>
    <lineage>
        <taxon>unclassified sequences</taxon>
        <taxon>metagenomes</taxon>
        <taxon>ecological metagenomes</taxon>
    </lineage>
</organism>
<name>A0A382KUZ7_9ZZZZ</name>
<dbReference type="InterPro" id="IPR039866">
    <property type="entry name" value="CPQ"/>
</dbReference>
<evidence type="ECO:0000256" key="7">
    <source>
        <dbReference type="ARBA" id="ARBA00022645"/>
    </source>
</evidence>
<dbReference type="GO" id="GO:0005794">
    <property type="term" value="C:Golgi apparatus"/>
    <property type="evidence" value="ECO:0007669"/>
    <property type="project" value="UniProtKB-SubCell"/>
</dbReference>
<keyword evidence="10" id="KW-0732">Signal</keyword>
<evidence type="ECO:0000256" key="8">
    <source>
        <dbReference type="ARBA" id="ARBA00022670"/>
    </source>
</evidence>
<accession>A0A382KUZ7</accession>
<protein>
    <recommendedName>
        <fullName evidence="5">Carboxypeptidase Q</fullName>
    </recommendedName>
    <alternativeName>
        <fullName evidence="20">Plasma glutamate carboxypeptidase</fullName>
    </alternativeName>
</protein>
<dbReference type="InterPro" id="IPR007484">
    <property type="entry name" value="Peptidase_M28"/>
</dbReference>
<evidence type="ECO:0000256" key="17">
    <source>
        <dbReference type="ARBA" id="ARBA00023180"/>
    </source>
</evidence>